<dbReference type="PANTHER" id="PTHR34239:SF2">
    <property type="entry name" value="TRANSPOSABLE ELEMENT P TRANSPOSASE_THAP9 CONSERVED DOMAIN-CONTAINING PROTEIN"/>
    <property type="match status" value="1"/>
</dbReference>
<gene>
    <name evidence="1" type="ORF">TKK_014474</name>
</gene>
<dbReference type="Proteomes" id="UP001627154">
    <property type="component" value="Unassembled WGS sequence"/>
</dbReference>
<name>A0ABD2WCV0_9HYME</name>
<accession>A0ABD2WCV0</accession>
<proteinExistence type="predicted"/>
<organism evidence="1 2">
    <name type="scientific">Trichogramma kaykai</name>
    <dbReference type="NCBI Taxonomy" id="54128"/>
    <lineage>
        <taxon>Eukaryota</taxon>
        <taxon>Metazoa</taxon>
        <taxon>Ecdysozoa</taxon>
        <taxon>Arthropoda</taxon>
        <taxon>Hexapoda</taxon>
        <taxon>Insecta</taxon>
        <taxon>Pterygota</taxon>
        <taxon>Neoptera</taxon>
        <taxon>Endopterygota</taxon>
        <taxon>Hymenoptera</taxon>
        <taxon>Apocrita</taxon>
        <taxon>Proctotrupomorpha</taxon>
        <taxon>Chalcidoidea</taxon>
        <taxon>Trichogrammatidae</taxon>
        <taxon>Trichogramma</taxon>
    </lineage>
</organism>
<keyword evidence="2" id="KW-1185">Reference proteome</keyword>
<comment type="caution">
    <text evidence="1">The sequence shown here is derived from an EMBL/GenBank/DDBJ whole genome shotgun (WGS) entry which is preliminary data.</text>
</comment>
<evidence type="ECO:0000313" key="2">
    <source>
        <dbReference type="Proteomes" id="UP001627154"/>
    </source>
</evidence>
<dbReference type="PANTHER" id="PTHR34239">
    <property type="entry name" value="APPLE DOMAIN-CONTAINING PROTEIN"/>
    <property type="match status" value="1"/>
</dbReference>
<sequence length="187" mass="21126">MVAWAIDTFGPFKSPGTDEIFPALLQKAKDLLIGPLVRIFRASIACKYIALEWRTAKVVFFSKAGRVQHVTVKDFRPISLTSFILKTLENVYHALAPPMHKTFEDRWNESLRLGLPEEVKEELMIKYPTPENCTFLDPPKLNKEIDTALTEACKSRDARIASKHEKLQVCLGGLSKILSIALSQNQN</sequence>
<reference evidence="1 2" key="1">
    <citation type="journal article" date="2024" name="bioRxiv">
        <title>A reference genome for Trichogramma kaykai: A tiny desert-dwelling parasitoid wasp with competing sex-ratio distorters.</title>
        <authorList>
            <person name="Culotta J."/>
            <person name="Lindsey A.R."/>
        </authorList>
    </citation>
    <scope>NUCLEOTIDE SEQUENCE [LARGE SCALE GENOMIC DNA]</scope>
    <source>
        <strain evidence="1 2">KSX58</strain>
    </source>
</reference>
<dbReference type="AlphaFoldDB" id="A0ABD2WCV0"/>
<dbReference type="EMBL" id="JBJJXI010000116">
    <property type="protein sequence ID" value="KAL3390756.1"/>
    <property type="molecule type" value="Genomic_DNA"/>
</dbReference>
<evidence type="ECO:0000313" key="1">
    <source>
        <dbReference type="EMBL" id="KAL3390756.1"/>
    </source>
</evidence>
<protein>
    <submittedName>
        <fullName evidence="1">Uncharacterized protein</fullName>
    </submittedName>
</protein>